<dbReference type="PANTHER" id="PTHR43441:SF2">
    <property type="entry name" value="FAMILY ACETYLTRANSFERASE, PUTATIVE (AFU_ORTHOLOGUE AFUA_7G00850)-RELATED"/>
    <property type="match status" value="1"/>
</dbReference>
<dbReference type="Pfam" id="PF13302">
    <property type="entry name" value="Acetyltransf_3"/>
    <property type="match status" value="1"/>
</dbReference>
<dbReference type="InterPro" id="IPR000182">
    <property type="entry name" value="GNAT_dom"/>
</dbReference>
<dbReference type="Gene3D" id="3.40.630.30">
    <property type="match status" value="1"/>
</dbReference>
<dbReference type="InterPro" id="IPR016181">
    <property type="entry name" value="Acyl_CoA_acyltransferase"/>
</dbReference>
<dbReference type="InterPro" id="IPR051908">
    <property type="entry name" value="Ribosomal_N-acetyltransferase"/>
</dbReference>
<evidence type="ECO:0000313" key="2">
    <source>
        <dbReference type="EMBL" id="KFX44005.1"/>
    </source>
</evidence>
<protein>
    <recommendedName>
        <fullName evidence="1">N-acetyltransferase domain-containing protein</fullName>
    </recommendedName>
</protein>
<reference key="1">
    <citation type="journal article" date="2014" name="PLoS Genet.">
        <title>Signature Gene Expression Reveals Novel Clues to the Molecular Mechanisms of Dimorphic Transition in Penicillium marneffei.</title>
        <authorList>
            <person name="Yang E."/>
            <person name="Wang G."/>
            <person name="Cai J."/>
            <person name="Woo P.C."/>
            <person name="Lau S.K."/>
            <person name="Yuen K.-Y."/>
            <person name="Chow W.-N."/>
            <person name="Lin X."/>
        </authorList>
    </citation>
    <scope>NUCLEOTIDE SEQUENCE [LARGE SCALE GENOMIC DNA]</scope>
    <source>
        <strain>PM1</strain>
    </source>
</reference>
<dbReference type="GO" id="GO:0008999">
    <property type="term" value="F:protein-N-terminal-alanine acetyltransferase activity"/>
    <property type="evidence" value="ECO:0007669"/>
    <property type="project" value="TreeGrafter"/>
</dbReference>
<dbReference type="PANTHER" id="PTHR43441">
    <property type="entry name" value="RIBOSOMAL-PROTEIN-SERINE ACETYLTRANSFERASE"/>
    <property type="match status" value="1"/>
</dbReference>
<dbReference type="eggNOG" id="ENOG502RYBC">
    <property type="taxonomic scope" value="Eukaryota"/>
</dbReference>
<accession>A0A093UVT9</accession>
<comment type="caution">
    <text evidence="2">The sequence shown here is derived from an EMBL/GenBank/DDBJ whole genome shotgun (WGS) entry which is preliminary data.</text>
</comment>
<dbReference type="EMBL" id="JPOX01000031">
    <property type="protein sequence ID" value="KFX44005.1"/>
    <property type="molecule type" value="Genomic_DNA"/>
</dbReference>
<dbReference type="FunFam" id="3.40.630.30:FF:000047">
    <property type="entry name" value="Acetyltransferase, GNAT family"/>
    <property type="match status" value="1"/>
</dbReference>
<organism evidence="2">
    <name type="scientific">Talaromyces marneffei PM1</name>
    <dbReference type="NCBI Taxonomy" id="1077442"/>
    <lineage>
        <taxon>Eukaryota</taxon>
        <taxon>Fungi</taxon>
        <taxon>Dikarya</taxon>
        <taxon>Ascomycota</taxon>
        <taxon>Pezizomycotina</taxon>
        <taxon>Eurotiomycetes</taxon>
        <taxon>Eurotiomycetidae</taxon>
        <taxon>Eurotiales</taxon>
        <taxon>Trichocomaceae</taxon>
        <taxon>Talaromyces</taxon>
        <taxon>Talaromyces sect. Talaromyces</taxon>
    </lineage>
</organism>
<evidence type="ECO:0000259" key="1">
    <source>
        <dbReference type="Pfam" id="PF13302"/>
    </source>
</evidence>
<reference evidence="2" key="2">
    <citation type="journal article" date="2014" name="PLoS Genet.">
        <title>Signature gene expression reveals novel clues to the molecular mechanisms of dimorphic transition in Penicillium marneffei.</title>
        <authorList>
            <person name="Yang E."/>
            <person name="Wang G."/>
            <person name="Cai J."/>
            <person name="Woo P.C."/>
            <person name="Lau S.K."/>
            <person name="Yuen K.-Y."/>
            <person name="Chow W.-N."/>
            <person name="Lin X."/>
        </authorList>
    </citation>
    <scope>NUCLEOTIDE SEQUENCE</scope>
    <source>
        <strain evidence="2">PM1</strain>
    </source>
</reference>
<dbReference type="AlphaFoldDB" id="A0A093UVT9"/>
<sequence length="249" mass="28199">MTVNRPLGFKVAEPTYTPAPRPRRITLPGRTVTLEPLQASHAEELFPHIGGNEHGWLWDYMLGGPTVTVAELQTYLADFEKSESSILWAIRVHADTDASESKLMGYIGLLNIIPVHRSIEVGHVMYSPALQRTTPATESVFLLARYAFRDLGYRRLEWKCNNLNEASKRAARRYGFEFEGVFRQHMIIKGRNRDSAWFSLLDSEWVEGGVEEGFERWLDGGNFDAQGRQKSRLEDCACSVGSGFINDDT</sequence>
<dbReference type="SUPFAM" id="SSF55729">
    <property type="entry name" value="Acyl-CoA N-acyltransferases (Nat)"/>
    <property type="match status" value="1"/>
</dbReference>
<dbReference type="HOGENOM" id="CLU_013985_1_2_1"/>
<feature type="domain" description="N-acetyltransferase" evidence="1">
    <location>
        <begin position="32"/>
        <end position="177"/>
    </location>
</feature>
<dbReference type="GO" id="GO:1990189">
    <property type="term" value="F:protein N-terminal-serine acetyltransferase activity"/>
    <property type="evidence" value="ECO:0007669"/>
    <property type="project" value="TreeGrafter"/>
</dbReference>
<gene>
    <name evidence="2" type="ORF">GQ26_0310690</name>
</gene>
<name>A0A093UVT9_TALMA</name>
<proteinExistence type="predicted"/>